<dbReference type="InterPro" id="IPR001628">
    <property type="entry name" value="Znf_hrmn_rcpt"/>
</dbReference>
<evidence type="ECO:0000256" key="5">
    <source>
        <dbReference type="ARBA" id="ARBA00023015"/>
    </source>
</evidence>
<dbReference type="InterPro" id="IPR035500">
    <property type="entry name" value="NHR-like_dom_sf"/>
</dbReference>
<evidence type="ECO:0000313" key="14">
    <source>
        <dbReference type="EMBL" id="ODM95917.1"/>
    </source>
</evidence>
<dbReference type="Gene3D" id="1.10.565.10">
    <property type="entry name" value="Retinoid X Receptor"/>
    <property type="match status" value="1"/>
</dbReference>
<feature type="domain" description="Nuclear receptor" evidence="12">
    <location>
        <begin position="8"/>
        <end position="83"/>
    </location>
</feature>
<keyword evidence="3 10" id="KW-0863">Zinc-finger</keyword>
<dbReference type="SUPFAM" id="SSF57716">
    <property type="entry name" value="Glucocorticoid receptor-like (DNA-binding domain)"/>
    <property type="match status" value="1"/>
</dbReference>
<dbReference type="AlphaFoldDB" id="A0A1D2MS52"/>
<evidence type="ECO:0000256" key="3">
    <source>
        <dbReference type="ARBA" id="ARBA00022771"/>
    </source>
</evidence>
<dbReference type="OMA" id="PRLYAAH"/>
<feature type="compositionally biased region" description="Low complexity" evidence="11">
    <location>
        <begin position="199"/>
        <end position="209"/>
    </location>
</feature>
<dbReference type="PANTHER" id="PTHR24083">
    <property type="entry name" value="NUCLEAR HORMONE RECEPTOR"/>
    <property type="match status" value="1"/>
</dbReference>
<evidence type="ECO:0000256" key="2">
    <source>
        <dbReference type="ARBA" id="ARBA00022723"/>
    </source>
</evidence>
<evidence type="ECO:0000256" key="10">
    <source>
        <dbReference type="RuleBase" id="RU004334"/>
    </source>
</evidence>
<dbReference type="InterPro" id="IPR000536">
    <property type="entry name" value="Nucl_hrmn_rcpt_lig-bd"/>
</dbReference>
<dbReference type="CDD" id="cd07164">
    <property type="entry name" value="NR_DBD_PNR_like_1"/>
    <property type="match status" value="1"/>
</dbReference>
<accession>A0A1D2MS52</accession>
<dbReference type="FunFam" id="3.30.50.10:FF:000058">
    <property type="entry name" value="Nuclear Hormone Receptor family"/>
    <property type="match status" value="1"/>
</dbReference>
<dbReference type="PROSITE" id="PS51030">
    <property type="entry name" value="NUCLEAR_REC_DBD_2"/>
    <property type="match status" value="1"/>
</dbReference>
<evidence type="ECO:0000313" key="15">
    <source>
        <dbReference type="Proteomes" id="UP000094527"/>
    </source>
</evidence>
<evidence type="ECO:0000259" key="13">
    <source>
        <dbReference type="PROSITE" id="PS51843"/>
    </source>
</evidence>
<keyword evidence="6 10" id="KW-0238">DNA-binding</keyword>
<evidence type="ECO:0000256" key="6">
    <source>
        <dbReference type="ARBA" id="ARBA00023125"/>
    </source>
</evidence>
<keyword evidence="5 10" id="KW-0805">Transcription regulation</keyword>
<keyword evidence="15" id="KW-1185">Reference proteome</keyword>
<feature type="region of interest" description="Disordered" evidence="11">
    <location>
        <begin position="175"/>
        <end position="227"/>
    </location>
</feature>
<comment type="caution">
    <text evidence="14">The sequence shown here is derived from an EMBL/GenBank/DDBJ whole genome shotgun (WGS) entry which is preliminary data.</text>
</comment>
<dbReference type="Pfam" id="PF00105">
    <property type="entry name" value="zf-C4"/>
    <property type="match status" value="1"/>
</dbReference>
<evidence type="ECO:0000256" key="7">
    <source>
        <dbReference type="ARBA" id="ARBA00023163"/>
    </source>
</evidence>
<dbReference type="SMART" id="SM00430">
    <property type="entry name" value="HOLI"/>
    <property type="match status" value="1"/>
</dbReference>
<name>A0A1D2MS52_ORCCI</name>
<dbReference type="InterPro" id="IPR013088">
    <property type="entry name" value="Znf_NHR/GATA"/>
</dbReference>
<dbReference type="OrthoDB" id="5771769at2759"/>
<evidence type="ECO:0000256" key="11">
    <source>
        <dbReference type="SAM" id="MobiDB-lite"/>
    </source>
</evidence>
<dbReference type="InterPro" id="IPR050274">
    <property type="entry name" value="Nuclear_hormone_rcpt_NR2"/>
</dbReference>
<proteinExistence type="inferred from homology"/>
<dbReference type="PRINTS" id="PR00398">
    <property type="entry name" value="STRDHORMONER"/>
</dbReference>
<sequence length="433" mass="48296">MDKEPKPDLLCRVCGDKASGKHYGVSSCDGCRGFFKRSIRRNLDYVCKENNTCIVDVTRRNQCQACRFRKCLEVNMKREAVQHERAPRTTTSKPKYLSHFAPAGSSGFTPYYFPLKPSFYPPFFGGSSGLTSGLPIGMFPTRTLGNSTGPGVGNVCLGETSLNSLSFSTFMIPPKTTSSSNGSSSPTEKELPTTIQPARSSSTSTSPRSGLPMANEDEVSSSGGEQEHNNHYKFLESLHVSTLVNESIYESAAKLLFLSVKWARSVPSFLNLPFEDQSLLLEECWVELFMLSGAQWGLRIDEGALVSGSVVPRTRHSALLVDARLLRETLERVQSIRPDHTELACLKALVLFKPEIPTLREQMQVEMLQDQTHVMLQEYCIGRAPPNKIRFGKLLLLLPLIRRIKGSLIEELFFKQTVGDIPIERLLSDMFRT</sequence>
<feature type="compositionally biased region" description="Low complexity" evidence="11">
    <location>
        <begin position="175"/>
        <end position="186"/>
    </location>
</feature>
<dbReference type="GO" id="GO:0005634">
    <property type="term" value="C:nucleus"/>
    <property type="evidence" value="ECO:0007669"/>
    <property type="project" value="UniProtKB-SubCell"/>
</dbReference>
<dbReference type="Gene3D" id="3.30.50.10">
    <property type="entry name" value="Erythroid Transcription Factor GATA-1, subunit A"/>
    <property type="match status" value="1"/>
</dbReference>
<dbReference type="FunFam" id="1.10.565.10:FF:000011">
    <property type="entry name" value="Nuclear receptor subfamily 5, group A, member 2"/>
    <property type="match status" value="1"/>
</dbReference>
<dbReference type="PROSITE" id="PS00031">
    <property type="entry name" value="NUCLEAR_REC_DBD_1"/>
    <property type="match status" value="1"/>
</dbReference>
<evidence type="ECO:0000256" key="9">
    <source>
        <dbReference type="ARBA" id="ARBA00023242"/>
    </source>
</evidence>
<keyword evidence="8 10" id="KW-0675">Receptor</keyword>
<dbReference type="STRING" id="48709.A0A1D2MS52"/>
<dbReference type="GO" id="GO:0043565">
    <property type="term" value="F:sequence-specific DNA binding"/>
    <property type="evidence" value="ECO:0007669"/>
    <property type="project" value="InterPro"/>
</dbReference>
<comment type="subcellular location">
    <subcellularLocation>
        <location evidence="1 10">Nucleus</location>
    </subcellularLocation>
</comment>
<feature type="domain" description="NR LBD" evidence="13">
    <location>
        <begin position="216"/>
        <end position="433"/>
    </location>
</feature>
<dbReference type="PRINTS" id="PR00047">
    <property type="entry name" value="STROIDFINGER"/>
</dbReference>
<protein>
    <submittedName>
        <fullName evidence="14">Protein tailless</fullName>
    </submittedName>
</protein>
<dbReference type="EMBL" id="LJIJ01000607">
    <property type="protein sequence ID" value="ODM95917.1"/>
    <property type="molecule type" value="Genomic_DNA"/>
</dbReference>
<comment type="similarity">
    <text evidence="10">Belongs to the nuclear hormone receptor family.</text>
</comment>
<dbReference type="PROSITE" id="PS51843">
    <property type="entry name" value="NR_LBD"/>
    <property type="match status" value="1"/>
</dbReference>
<keyword evidence="2 10" id="KW-0479">Metal-binding</keyword>
<gene>
    <name evidence="14" type="ORF">Ocin01_10766</name>
</gene>
<dbReference type="GO" id="GO:0003700">
    <property type="term" value="F:DNA-binding transcription factor activity"/>
    <property type="evidence" value="ECO:0007669"/>
    <property type="project" value="InterPro"/>
</dbReference>
<evidence type="ECO:0000256" key="4">
    <source>
        <dbReference type="ARBA" id="ARBA00022833"/>
    </source>
</evidence>
<dbReference type="GO" id="GO:0008270">
    <property type="term" value="F:zinc ion binding"/>
    <property type="evidence" value="ECO:0007669"/>
    <property type="project" value="UniProtKB-KW"/>
</dbReference>
<keyword evidence="7 10" id="KW-0804">Transcription</keyword>
<evidence type="ECO:0000256" key="1">
    <source>
        <dbReference type="ARBA" id="ARBA00004123"/>
    </source>
</evidence>
<organism evidence="14 15">
    <name type="scientific">Orchesella cincta</name>
    <name type="common">Springtail</name>
    <name type="synonym">Podura cincta</name>
    <dbReference type="NCBI Taxonomy" id="48709"/>
    <lineage>
        <taxon>Eukaryota</taxon>
        <taxon>Metazoa</taxon>
        <taxon>Ecdysozoa</taxon>
        <taxon>Arthropoda</taxon>
        <taxon>Hexapoda</taxon>
        <taxon>Collembola</taxon>
        <taxon>Entomobryomorpha</taxon>
        <taxon>Entomobryoidea</taxon>
        <taxon>Orchesellidae</taxon>
        <taxon>Orchesellinae</taxon>
        <taxon>Orchesella</taxon>
    </lineage>
</organism>
<reference evidence="14 15" key="1">
    <citation type="journal article" date="2016" name="Genome Biol. Evol.">
        <title>Gene Family Evolution Reflects Adaptation to Soil Environmental Stressors in the Genome of the Collembolan Orchesella cincta.</title>
        <authorList>
            <person name="Faddeeva-Vakhrusheva A."/>
            <person name="Derks M.F."/>
            <person name="Anvar S.Y."/>
            <person name="Agamennone V."/>
            <person name="Suring W."/>
            <person name="Smit S."/>
            <person name="van Straalen N.M."/>
            <person name="Roelofs D."/>
        </authorList>
    </citation>
    <scope>NUCLEOTIDE SEQUENCE [LARGE SCALE GENOMIC DNA]</scope>
    <source>
        <tissue evidence="14">Mixed pool</tissue>
    </source>
</reference>
<keyword evidence="4 10" id="KW-0862">Zinc</keyword>
<dbReference type="SUPFAM" id="SSF48508">
    <property type="entry name" value="Nuclear receptor ligand-binding domain"/>
    <property type="match status" value="1"/>
</dbReference>
<evidence type="ECO:0000256" key="8">
    <source>
        <dbReference type="ARBA" id="ARBA00023170"/>
    </source>
</evidence>
<dbReference type="InterPro" id="IPR001723">
    <property type="entry name" value="Nuclear_hrmn_rcpt"/>
</dbReference>
<dbReference type="Pfam" id="PF00104">
    <property type="entry name" value="Hormone_recep"/>
    <property type="match status" value="1"/>
</dbReference>
<dbReference type="SMART" id="SM00399">
    <property type="entry name" value="ZnF_C4"/>
    <property type="match status" value="1"/>
</dbReference>
<keyword evidence="9 10" id="KW-0539">Nucleus</keyword>
<dbReference type="Proteomes" id="UP000094527">
    <property type="component" value="Unassembled WGS sequence"/>
</dbReference>
<evidence type="ECO:0000259" key="12">
    <source>
        <dbReference type="PROSITE" id="PS51030"/>
    </source>
</evidence>